<dbReference type="Proteomes" id="UP000315724">
    <property type="component" value="Chromosome"/>
</dbReference>
<dbReference type="EMBL" id="CP036267">
    <property type="protein sequence ID" value="QDT32779.1"/>
    <property type="molecule type" value="Genomic_DNA"/>
</dbReference>
<evidence type="ECO:0000313" key="1">
    <source>
        <dbReference type="EMBL" id="QDT32779.1"/>
    </source>
</evidence>
<evidence type="ECO:0000313" key="2">
    <source>
        <dbReference type="Proteomes" id="UP000315724"/>
    </source>
</evidence>
<dbReference type="KEGG" id="tpol:Mal48_20260"/>
<gene>
    <name evidence="1" type="ORF">Mal48_20260</name>
</gene>
<sequence length="75" mass="8776">MTSCQPEKDYRRSQIDAVEILAFRLEQQGIVLSEAKSAVQADVFRSLKQFKRRNLKDLVRRTWQCGISDPSHWPL</sequence>
<proteinExistence type="predicted"/>
<keyword evidence="2" id="KW-1185">Reference proteome</keyword>
<reference evidence="1 2" key="1">
    <citation type="submission" date="2019-02" db="EMBL/GenBank/DDBJ databases">
        <title>Deep-cultivation of Planctomycetes and their phenomic and genomic characterization uncovers novel biology.</title>
        <authorList>
            <person name="Wiegand S."/>
            <person name="Jogler M."/>
            <person name="Boedeker C."/>
            <person name="Pinto D."/>
            <person name="Vollmers J."/>
            <person name="Rivas-Marin E."/>
            <person name="Kohn T."/>
            <person name="Peeters S.H."/>
            <person name="Heuer A."/>
            <person name="Rast P."/>
            <person name="Oberbeckmann S."/>
            <person name="Bunk B."/>
            <person name="Jeske O."/>
            <person name="Meyerdierks A."/>
            <person name="Storesund J.E."/>
            <person name="Kallscheuer N."/>
            <person name="Luecker S."/>
            <person name="Lage O.M."/>
            <person name="Pohl T."/>
            <person name="Merkel B.J."/>
            <person name="Hornburger P."/>
            <person name="Mueller R.-W."/>
            <person name="Bruemmer F."/>
            <person name="Labrenz M."/>
            <person name="Spormann A.M."/>
            <person name="Op den Camp H."/>
            <person name="Overmann J."/>
            <person name="Amann R."/>
            <person name="Jetten M.S.M."/>
            <person name="Mascher T."/>
            <person name="Medema M.H."/>
            <person name="Devos D.P."/>
            <person name="Kaster A.-K."/>
            <person name="Ovreas L."/>
            <person name="Rohde M."/>
            <person name="Galperin M.Y."/>
            <person name="Jogler C."/>
        </authorList>
    </citation>
    <scope>NUCLEOTIDE SEQUENCE [LARGE SCALE GENOMIC DNA]</scope>
    <source>
        <strain evidence="1 2">Mal48</strain>
    </source>
</reference>
<organism evidence="1 2">
    <name type="scientific">Thalassoglobus polymorphus</name>
    <dbReference type="NCBI Taxonomy" id="2527994"/>
    <lineage>
        <taxon>Bacteria</taxon>
        <taxon>Pseudomonadati</taxon>
        <taxon>Planctomycetota</taxon>
        <taxon>Planctomycetia</taxon>
        <taxon>Planctomycetales</taxon>
        <taxon>Planctomycetaceae</taxon>
        <taxon>Thalassoglobus</taxon>
    </lineage>
</organism>
<name>A0A517QMB2_9PLAN</name>
<protein>
    <submittedName>
        <fullName evidence="1">Uncharacterized protein</fullName>
    </submittedName>
</protein>
<accession>A0A517QMB2</accession>
<dbReference type="AlphaFoldDB" id="A0A517QMB2"/>